<comment type="caution">
    <text evidence="1">The sequence shown here is derived from an EMBL/GenBank/DDBJ whole genome shotgun (WGS) entry which is preliminary data.</text>
</comment>
<keyword evidence="2" id="KW-1185">Reference proteome</keyword>
<dbReference type="EMBL" id="BJMM01000001">
    <property type="protein sequence ID" value="GEB47535.1"/>
    <property type="molecule type" value="Genomic_DNA"/>
</dbReference>
<gene>
    <name evidence="1" type="ORF">SCA03_00860</name>
</gene>
<proteinExistence type="predicted"/>
<sequence>MPLIANLTLSRRDLPVVPSAVPVCRCRVCALLRLSRLLWLLCLLRPPGPLCFRVRRPPGAPAVLVVVPVPA</sequence>
<dbReference type="Proteomes" id="UP000319210">
    <property type="component" value="Unassembled WGS sequence"/>
</dbReference>
<reference evidence="1 2" key="1">
    <citation type="submission" date="2019-06" db="EMBL/GenBank/DDBJ databases">
        <title>Whole genome shotgun sequence of Streptomyces cacaoi subsp. cacaoi NBRC 12748.</title>
        <authorList>
            <person name="Hosoyama A."/>
            <person name="Uohara A."/>
            <person name="Ohji S."/>
            <person name="Ichikawa N."/>
        </authorList>
    </citation>
    <scope>NUCLEOTIDE SEQUENCE [LARGE SCALE GENOMIC DNA]</scope>
    <source>
        <strain evidence="1 2">NBRC 12748</strain>
    </source>
</reference>
<accession>A0A4Y3QQG8</accession>
<dbReference type="AlphaFoldDB" id="A0A4Y3QQG8"/>
<evidence type="ECO:0000313" key="2">
    <source>
        <dbReference type="Proteomes" id="UP000319210"/>
    </source>
</evidence>
<organism evidence="1 2">
    <name type="scientific">Streptomyces cacaoi</name>
    <dbReference type="NCBI Taxonomy" id="1898"/>
    <lineage>
        <taxon>Bacteria</taxon>
        <taxon>Bacillati</taxon>
        <taxon>Actinomycetota</taxon>
        <taxon>Actinomycetes</taxon>
        <taxon>Kitasatosporales</taxon>
        <taxon>Streptomycetaceae</taxon>
        <taxon>Streptomyces</taxon>
    </lineage>
</organism>
<evidence type="ECO:0000313" key="1">
    <source>
        <dbReference type="EMBL" id="GEB47535.1"/>
    </source>
</evidence>
<name>A0A4Y3QQG8_STRCI</name>
<protein>
    <submittedName>
        <fullName evidence="1">Uncharacterized protein</fullName>
    </submittedName>
</protein>